<protein>
    <submittedName>
        <fullName evidence="3">Uncharacterized protein YigE (DUF2233 family)</fullName>
    </submittedName>
</protein>
<dbReference type="Pfam" id="PF09992">
    <property type="entry name" value="NAGPA"/>
    <property type="match status" value="1"/>
</dbReference>
<organism evidence="3 4">
    <name type="scientific">Prosthecobacter vanneervenii</name>
    <dbReference type="NCBI Taxonomy" id="48466"/>
    <lineage>
        <taxon>Bacteria</taxon>
        <taxon>Pseudomonadati</taxon>
        <taxon>Verrucomicrobiota</taxon>
        <taxon>Verrucomicrobiia</taxon>
        <taxon>Verrucomicrobiales</taxon>
        <taxon>Verrucomicrobiaceae</taxon>
        <taxon>Prosthecobacter</taxon>
    </lineage>
</organism>
<feature type="chain" id="PRO_5030797009" evidence="1">
    <location>
        <begin position="23"/>
        <end position="251"/>
    </location>
</feature>
<feature type="signal peptide" evidence="1">
    <location>
        <begin position="1"/>
        <end position="22"/>
    </location>
</feature>
<dbReference type="EMBL" id="JACHIG010000012">
    <property type="protein sequence ID" value="MBB5034954.1"/>
    <property type="molecule type" value="Genomic_DNA"/>
</dbReference>
<evidence type="ECO:0000256" key="1">
    <source>
        <dbReference type="SAM" id="SignalP"/>
    </source>
</evidence>
<keyword evidence="1" id="KW-0732">Signal</keyword>
<dbReference type="Proteomes" id="UP000590740">
    <property type="component" value="Unassembled WGS sequence"/>
</dbReference>
<evidence type="ECO:0000313" key="4">
    <source>
        <dbReference type="Proteomes" id="UP000590740"/>
    </source>
</evidence>
<dbReference type="AlphaFoldDB" id="A0A7W8DM17"/>
<comment type="caution">
    <text evidence="3">The sequence shown here is derived from an EMBL/GenBank/DDBJ whole genome shotgun (WGS) entry which is preliminary data.</text>
</comment>
<accession>A0A7W8DM17</accession>
<proteinExistence type="predicted"/>
<evidence type="ECO:0000259" key="2">
    <source>
        <dbReference type="Pfam" id="PF09992"/>
    </source>
</evidence>
<dbReference type="RefSeq" id="WP_184343256.1">
    <property type="nucleotide sequence ID" value="NZ_JACHIG010000012.1"/>
</dbReference>
<dbReference type="InterPro" id="IPR018711">
    <property type="entry name" value="NAGPA"/>
</dbReference>
<feature type="domain" description="Phosphodiester glycosidase" evidence="2">
    <location>
        <begin position="76"/>
        <end position="230"/>
    </location>
</feature>
<sequence length="251" mass="27938">MIFPLRLLPLLACAFLTASLHGAEMLDYEGGSYLIYRVDKDDRPRLQLAWLDEGGKPLHDFNGLSRQLAARGRHILFATNAGIYEHGPRPCGLTICVGQELVPLNLKAGEGNFYLKPNGVFYLDDQTGPGVMDAEEYARSGLRPRLATQSGPLLLRRGVMHPAFRENSPNKRLRNAVGVRKKDGQIVFVMSDREDGVKGRVTFHQLSRCFLHLGCEDALYLDGDISSMLIQPEPGVRFTSNTFAAMFFIAE</sequence>
<name>A0A7W8DM17_9BACT</name>
<gene>
    <name evidence="3" type="ORF">HNQ65_004562</name>
</gene>
<reference evidence="3 4" key="1">
    <citation type="submission" date="2020-08" db="EMBL/GenBank/DDBJ databases">
        <title>Genomic Encyclopedia of Type Strains, Phase IV (KMG-IV): sequencing the most valuable type-strain genomes for metagenomic binning, comparative biology and taxonomic classification.</title>
        <authorList>
            <person name="Goeker M."/>
        </authorList>
    </citation>
    <scope>NUCLEOTIDE SEQUENCE [LARGE SCALE GENOMIC DNA]</scope>
    <source>
        <strain evidence="3 4">DSM 12252</strain>
    </source>
</reference>
<keyword evidence="4" id="KW-1185">Reference proteome</keyword>
<evidence type="ECO:0000313" key="3">
    <source>
        <dbReference type="EMBL" id="MBB5034954.1"/>
    </source>
</evidence>